<proteinExistence type="predicted"/>
<protein>
    <submittedName>
        <fullName evidence="1">Uncharacterized protein</fullName>
    </submittedName>
</protein>
<name>A0A7J9FKZ1_9ROSI</name>
<gene>
    <name evidence="1" type="ORF">Gotri_028232</name>
</gene>
<evidence type="ECO:0000313" key="1">
    <source>
        <dbReference type="EMBL" id="MBA0785644.1"/>
    </source>
</evidence>
<dbReference type="EMBL" id="JABEZW010219564">
    <property type="protein sequence ID" value="MBA0785644.1"/>
    <property type="molecule type" value="Genomic_DNA"/>
</dbReference>
<sequence length="45" mass="4809">MQLGSRFKSSCQSTTAFVSVISLTEARLSDNTRGNCRCKGLVAQG</sequence>
<evidence type="ECO:0000313" key="2">
    <source>
        <dbReference type="Proteomes" id="UP000593568"/>
    </source>
</evidence>
<organism evidence="1 2">
    <name type="scientific">Gossypium trilobum</name>
    <dbReference type="NCBI Taxonomy" id="34281"/>
    <lineage>
        <taxon>Eukaryota</taxon>
        <taxon>Viridiplantae</taxon>
        <taxon>Streptophyta</taxon>
        <taxon>Embryophyta</taxon>
        <taxon>Tracheophyta</taxon>
        <taxon>Spermatophyta</taxon>
        <taxon>Magnoliopsida</taxon>
        <taxon>eudicotyledons</taxon>
        <taxon>Gunneridae</taxon>
        <taxon>Pentapetalae</taxon>
        <taxon>rosids</taxon>
        <taxon>malvids</taxon>
        <taxon>Malvales</taxon>
        <taxon>Malvaceae</taxon>
        <taxon>Malvoideae</taxon>
        <taxon>Gossypium</taxon>
    </lineage>
</organism>
<accession>A0A7J9FKZ1</accession>
<keyword evidence="2" id="KW-1185">Reference proteome</keyword>
<comment type="caution">
    <text evidence="1">The sequence shown here is derived from an EMBL/GenBank/DDBJ whole genome shotgun (WGS) entry which is preliminary data.</text>
</comment>
<dbReference type="AlphaFoldDB" id="A0A7J9FKZ1"/>
<reference evidence="1 2" key="1">
    <citation type="journal article" date="2019" name="Genome Biol. Evol.">
        <title>Insights into the evolution of the New World diploid cottons (Gossypium, subgenus Houzingenia) based on genome sequencing.</title>
        <authorList>
            <person name="Grover C.E."/>
            <person name="Arick M.A. 2nd"/>
            <person name="Thrash A."/>
            <person name="Conover J.L."/>
            <person name="Sanders W.S."/>
            <person name="Peterson D.G."/>
            <person name="Frelichowski J.E."/>
            <person name="Scheffler J.A."/>
            <person name="Scheffler B.E."/>
            <person name="Wendel J.F."/>
        </authorList>
    </citation>
    <scope>NUCLEOTIDE SEQUENCE [LARGE SCALE GENOMIC DNA]</scope>
    <source>
        <strain evidence="1">8</strain>
        <tissue evidence="1">Leaf</tissue>
    </source>
</reference>
<dbReference type="Proteomes" id="UP000593568">
    <property type="component" value="Unassembled WGS sequence"/>
</dbReference>